<evidence type="ECO:0000256" key="2">
    <source>
        <dbReference type="ARBA" id="ARBA00022475"/>
    </source>
</evidence>
<reference evidence="11" key="1">
    <citation type="submission" date="2018-07" db="EMBL/GenBank/DDBJ databases">
        <authorList>
            <person name="Quirk P.G."/>
            <person name="Krulwich T.A."/>
        </authorList>
    </citation>
    <scope>NUCLEOTIDE SEQUENCE</scope>
</reference>
<dbReference type="PANTHER" id="PTHR21137">
    <property type="entry name" value="ODORANT RECEPTOR"/>
    <property type="match status" value="1"/>
</dbReference>
<sequence length="400" mass="46222">MFVTGEIKEVFKKIEFASWIVGLDLPLTKRFPNNKKRKFFKLFNTLTLQMYFYVTCMSGVYHNTSNTVGLLFEIGLIGGIVTSASVCYYLEWYKDEYMKIFNWIAEFHQKNYTRNEELYGKAFKKSKNIIKGINGVLITLNAMFVFGCVIQIIMVPIWNENGKFNIQPPFPNHLPGIPVEGWTSFAINVIFQTWAETIQVVAHSLNFTINPVIIIFVTVHMDILANYITRVSENIEFHANNNIKFDAKHDIKQIIERHLEITKYVDKLVQLTGRTFFTLEINTFVYSFFNWMALASDDLADNVQALGGIGGLSLLFYNCIICDILDNANEKFIDKINDIPWYSLTPRDRGAMVLMILKLQRPSEMQIHSIFGPKKVTFENFANTLQSVYQYCLVIEKVMA</sequence>
<dbReference type="GO" id="GO:0004984">
    <property type="term" value="F:olfactory receptor activity"/>
    <property type="evidence" value="ECO:0007669"/>
    <property type="project" value="InterPro"/>
</dbReference>
<evidence type="ECO:0000313" key="11">
    <source>
        <dbReference type="EMBL" id="SSX34006.1"/>
    </source>
</evidence>
<evidence type="ECO:0000256" key="7">
    <source>
        <dbReference type="ARBA" id="ARBA00023136"/>
    </source>
</evidence>
<organism evidence="11">
    <name type="scientific">Culicoides sonorensis</name>
    <name type="common">Biting midge</name>
    <dbReference type="NCBI Taxonomy" id="179676"/>
    <lineage>
        <taxon>Eukaryota</taxon>
        <taxon>Metazoa</taxon>
        <taxon>Ecdysozoa</taxon>
        <taxon>Arthropoda</taxon>
        <taxon>Hexapoda</taxon>
        <taxon>Insecta</taxon>
        <taxon>Pterygota</taxon>
        <taxon>Neoptera</taxon>
        <taxon>Endopterygota</taxon>
        <taxon>Diptera</taxon>
        <taxon>Nematocera</taxon>
        <taxon>Chironomoidea</taxon>
        <taxon>Ceratopogonidae</taxon>
        <taxon>Ceratopogoninae</taxon>
        <taxon>Culicoides</taxon>
        <taxon>Monoculicoides</taxon>
    </lineage>
</organism>
<accession>A0A336MUS1</accession>
<keyword evidence="7 10" id="KW-0472">Membrane</keyword>
<keyword evidence="9 10" id="KW-0807">Transducer</keyword>
<comment type="caution">
    <text evidence="10">Lacks conserved residue(s) required for the propagation of feature annotation.</text>
</comment>
<keyword evidence="2" id="KW-1003">Cell membrane</keyword>
<keyword evidence="3 10" id="KW-0716">Sensory transduction</keyword>
<evidence type="ECO:0000256" key="6">
    <source>
        <dbReference type="ARBA" id="ARBA00022989"/>
    </source>
</evidence>
<dbReference type="VEuPathDB" id="VectorBase:CSON007238"/>
<dbReference type="GO" id="GO:0005886">
    <property type="term" value="C:plasma membrane"/>
    <property type="evidence" value="ECO:0007669"/>
    <property type="project" value="UniProtKB-SubCell"/>
</dbReference>
<dbReference type="GO" id="GO:0005549">
    <property type="term" value="F:odorant binding"/>
    <property type="evidence" value="ECO:0007669"/>
    <property type="project" value="InterPro"/>
</dbReference>
<comment type="subcellular location">
    <subcellularLocation>
        <location evidence="1 10">Cell membrane</location>
        <topology evidence="1 10">Multi-pass membrane protein</topology>
    </subcellularLocation>
</comment>
<dbReference type="InterPro" id="IPR004117">
    <property type="entry name" value="7tm6_olfct_rcpt"/>
</dbReference>
<dbReference type="Pfam" id="PF02949">
    <property type="entry name" value="7tm_6"/>
    <property type="match status" value="1"/>
</dbReference>
<name>A0A336MUS1_CULSO</name>
<keyword evidence="8 10" id="KW-0675">Receptor</keyword>
<dbReference type="AlphaFoldDB" id="A0A336MUS1"/>
<dbReference type="EMBL" id="UFQT01002743">
    <property type="protein sequence ID" value="SSX34006.1"/>
    <property type="molecule type" value="Genomic_DNA"/>
</dbReference>
<evidence type="ECO:0000256" key="3">
    <source>
        <dbReference type="ARBA" id="ARBA00022606"/>
    </source>
</evidence>
<feature type="transmembrane region" description="Helical" evidence="10">
    <location>
        <begin position="133"/>
        <end position="158"/>
    </location>
</feature>
<protein>
    <recommendedName>
        <fullName evidence="10">Odorant receptor</fullName>
    </recommendedName>
</protein>
<dbReference type="OMA" id="RFIFIFH"/>
<feature type="transmembrane region" description="Helical" evidence="10">
    <location>
        <begin position="67"/>
        <end position="90"/>
    </location>
</feature>
<gene>
    <name evidence="11" type="primary">CSON007238</name>
</gene>
<dbReference type="GO" id="GO:0007165">
    <property type="term" value="P:signal transduction"/>
    <property type="evidence" value="ECO:0007669"/>
    <property type="project" value="UniProtKB-KW"/>
</dbReference>
<evidence type="ECO:0000256" key="8">
    <source>
        <dbReference type="ARBA" id="ARBA00023170"/>
    </source>
</evidence>
<keyword evidence="6 10" id="KW-1133">Transmembrane helix</keyword>
<keyword evidence="4 10" id="KW-0812">Transmembrane</keyword>
<feature type="transmembrane region" description="Helical" evidence="10">
    <location>
        <begin position="39"/>
        <end position="61"/>
    </location>
</feature>
<evidence type="ECO:0000256" key="9">
    <source>
        <dbReference type="ARBA" id="ARBA00023224"/>
    </source>
</evidence>
<dbReference type="PANTHER" id="PTHR21137:SF35">
    <property type="entry name" value="ODORANT RECEPTOR 19A-RELATED"/>
    <property type="match status" value="1"/>
</dbReference>
<evidence type="ECO:0000256" key="5">
    <source>
        <dbReference type="ARBA" id="ARBA00022725"/>
    </source>
</evidence>
<evidence type="ECO:0000256" key="10">
    <source>
        <dbReference type="RuleBase" id="RU351113"/>
    </source>
</evidence>
<proteinExistence type="inferred from homology"/>
<evidence type="ECO:0000256" key="4">
    <source>
        <dbReference type="ARBA" id="ARBA00022692"/>
    </source>
</evidence>
<keyword evidence="5 10" id="KW-0552">Olfaction</keyword>
<evidence type="ECO:0000256" key="1">
    <source>
        <dbReference type="ARBA" id="ARBA00004651"/>
    </source>
</evidence>
<comment type="similarity">
    <text evidence="10">Belongs to the insect chemoreceptor superfamily. Heteromeric odorant receptor channel (TC 1.A.69) family.</text>
</comment>